<evidence type="ECO:0000313" key="6">
    <source>
        <dbReference type="EMBL" id="KAG0565107.1"/>
    </source>
</evidence>
<keyword evidence="4" id="KW-0496">Mitochondrion</keyword>
<dbReference type="PANTHER" id="PTHR28234:SF1">
    <property type="entry name" value="NUCLEAR CONTROL OF ATPASE PROTEIN 2"/>
    <property type="match status" value="1"/>
</dbReference>
<dbReference type="AlphaFoldDB" id="A0A8T0H2U6"/>
<dbReference type="GO" id="GO:0005741">
    <property type="term" value="C:mitochondrial outer membrane"/>
    <property type="evidence" value="ECO:0007669"/>
    <property type="project" value="TreeGrafter"/>
</dbReference>
<evidence type="ECO:0000256" key="1">
    <source>
        <dbReference type="ARBA" id="ARBA00004225"/>
    </source>
</evidence>
<keyword evidence="7" id="KW-1185">Reference proteome</keyword>
<evidence type="ECO:0000256" key="2">
    <source>
        <dbReference type="ARBA" id="ARBA00022692"/>
    </source>
</evidence>
<evidence type="ECO:0000256" key="4">
    <source>
        <dbReference type="ARBA" id="ARBA00023128"/>
    </source>
</evidence>
<gene>
    <name evidence="6" type="ORF">KC19_8G165000</name>
</gene>
<evidence type="ECO:0000256" key="3">
    <source>
        <dbReference type="ARBA" id="ARBA00022989"/>
    </source>
</evidence>
<keyword evidence="5" id="KW-0472">Membrane</keyword>
<dbReference type="EMBL" id="CM026429">
    <property type="protein sequence ID" value="KAG0565107.1"/>
    <property type="molecule type" value="Genomic_DNA"/>
</dbReference>
<sequence length="595" mass="67151">MGHEAAGDMVAFEVNGGFLSKFTRFWKKGSVPARDGLPLLLGSSFSLEEDESGTVEKVVDVMSVTVSQLLEHLHHVTKHLEFWQRLSKGGESDKLSFMMLERGPWAFFQGISMFIRSSVVGASPGQKLLLGASSRISERVTVLADLRERLAKITGQVYIEVDKMGEKVSIGRNSRVASSECILAVLKALSVLEGVYKFPQRNYYSKGDLSSAVTLALDFDDIPETIGLRMEWTDSDLDHGIKLLSDSLWKLNNFLDTVMWQYRRPRRIVRKWIHYTGGALGLGILSGWLFRHSQLGGSNDLERWTKEGFDAASGFWEEHVQQPLLAIRDDLFDTFRKRHREGNELGDVKLTAESLHRMLQEFVAQTKGSDAAEGSSEQQLVELMMIRYETELSHPLRNLLTGQLARALLIQVQKLKLDIETAMLELNQILRANEINFAVLSAMPALLGAFLIGKLLKRPFIKGQKGAEGRGRKAQLRRRMMIVDVDNAVMTCQMCIDEGQVDAFAEFGTLIYSLDRLYKAARNPATESGEWLSLQKDIIELAKPRLSTYYKMAIAARMERVYECLAPMPRLRVRYSYVLVAQLSCNKGIEEENQD</sequence>
<dbReference type="PANTHER" id="PTHR28234">
    <property type="entry name" value="NUCLEAR CONTROL OF ATPASE PROTEIN 2"/>
    <property type="match status" value="1"/>
</dbReference>
<evidence type="ECO:0000313" key="7">
    <source>
        <dbReference type="Proteomes" id="UP000822688"/>
    </source>
</evidence>
<dbReference type="OrthoDB" id="413313at2759"/>
<proteinExistence type="predicted"/>
<protein>
    <submittedName>
        <fullName evidence="6">Uncharacterized protein</fullName>
    </submittedName>
</protein>
<dbReference type="Proteomes" id="UP000822688">
    <property type="component" value="Chromosome 8"/>
</dbReference>
<evidence type="ECO:0000256" key="5">
    <source>
        <dbReference type="ARBA" id="ARBA00023136"/>
    </source>
</evidence>
<keyword evidence="2" id="KW-0812">Transmembrane</keyword>
<dbReference type="Pfam" id="PF08637">
    <property type="entry name" value="NCA2"/>
    <property type="match status" value="1"/>
</dbReference>
<name>A0A8T0H2U6_CERPU</name>
<reference evidence="6" key="1">
    <citation type="submission" date="2020-06" db="EMBL/GenBank/DDBJ databases">
        <title>WGS assembly of Ceratodon purpureus strain R40.</title>
        <authorList>
            <person name="Carey S.B."/>
            <person name="Jenkins J."/>
            <person name="Shu S."/>
            <person name="Lovell J.T."/>
            <person name="Sreedasyam A."/>
            <person name="Maumus F."/>
            <person name="Tiley G.P."/>
            <person name="Fernandez-Pozo N."/>
            <person name="Barry K."/>
            <person name="Chen C."/>
            <person name="Wang M."/>
            <person name="Lipzen A."/>
            <person name="Daum C."/>
            <person name="Saski C.A."/>
            <person name="Payton A.C."/>
            <person name="Mcbreen J.C."/>
            <person name="Conrad R.E."/>
            <person name="Kollar L.M."/>
            <person name="Olsson S."/>
            <person name="Huttunen S."/>
            <person name="Landis J.B."/>
            <person name="Wickett N.J."/>
            <person name="Johnson M.G."/>
            <person name="Rensing S.A."/>
            <person name="Grimwood J."/>
            <person name="Schmutz J."/>
            <person name="Mcdaniel S.F."/>
        </authorList>
    </citation>
    <scope>NUCLEOTIDE SEQUENCE</scope>
    <source>
        <strain evidence="6">R40</strain>
    </source>
</reference>
<comment type="caution">
    <text evidence="6">The sequence shown here is derived from an EMBL/GenBank/DDBJ whole genome shotgun (WGS) entry which is preliminary data.</text>
</comment>
<dbReference type="InterPro" id="IPR013946">
    <property type="entry name" value="NCA2-like"/>
</dbReference>
<accession>A0A8T0H2U6</accession>
<organism evidence="6 7">
    <name type="scientific">Ceratodon purpureus</name>
    <name type="common">Fire moss</name>
    <name type="synonym">Dicranum purpureum</name>
    <dbReference type="NCBI Taxonomy" id="3225"/>
    <lineage>
        <taxon>Eukaryota</taxon>
        <taxon>Viridiplantae</taxon>
        <taxon>Streptophyta</taxon>
        <taxon>Embryophyta</taxon>
        <taxon>Bryophyta</taxon>
        <taxon>Bryophytina</taxon>
        <taxon>Bryopsida</taxon>
        <taxon>Dicranidae</taxon>
        <taxon>Pseudoditrichales</taxon>
        <taxon>Ditrichaceae</taxon>
        <taxon>Ceratodon</taxon>
    </lineage>
</organism>
<comment type="subcellular location">
    <subcellularLocation>
        <location evidence="1">Mitochondrion membrane</location>
        <topology evidence="1">Multi-pass membrane protein</topology>
    </subcellularLocation>
</comment>
<keyword evidence="3" id="KW-1133">Transmembrane helix</keyword>